<dbReference type="Proteomes" id="UP000188268">
    <property type="component" value="Unassembled WGS sequence"/>
</dbReference>
<reference evidence="1 2" key="1">
    <citation type="submission" date="2013-09" db="EMBL/GenBank/DDBJ databases">
        <title>Corchorus capsularis genome sequencing.</title>
        <authorList>
            <person name="Alam M."/>
            <person name="Haque M.S."/>
            <person name="Islam M.S."/>
            <person name="Emdad E.M."/>
            <person name="Islam M.M."/>
            <person name="Ahmed B."/>
            <person name="Halim A."/>
            <person name="Hossen Q.M.M."/>
            <person name="Hossain M.Z."/>
            <person name="Ahmed R."/>
            <person name="Khan M.M."/>
            <person name="Islam R."/>
            <person name="Rashid M.M."/>
            <person name="Khan S.A."/>
            <person name="Rahman M.S."/>
            <person name="Alam M."/>
        </authorList>
    </citation>
    <scope>NUCLEOTIDE SEQUENCE [LARGE SCALE GENOMIC DNA]</scope>
    <source>
        <strain evidence="2">cv. CVL-1</strain>
        <tissue evidence="1">Whole seedling</tissue>
    </source>
</reference>
<name>A0A1R3KWW6_COCAP</name>
<proteinExistence type="predicted"/>
<organism evidence="1 2">
    <name type="scientific">Corchorus capsularis</name>
    <name type="common">Jute</name>
    <dbReference type="NCBI Taxonomy" id="210143"/>
    <lineage>
        <taxon>Eukaryota</taxon>
        <taxon>Viridiplantae</taxon>
        <taxon>Streptophyta</taxon>
        <taxon>Embryophyta</taxon>
        <taxon>Tracheophyta</taxon>
        <taxon>Spermatophyta</taxon>
        <taxon>Magnoliopsida</taxon>
        <taxon>eudicotyledons</taxon>
        <taxon>Gunneridae</taxon>
        <taxon>Pentapetalae</taxon>
        <taxon>rosids</taxon>
        <taxon>malvids</taxon>
        <taxon>Malvales</taxon>
        <taxon>Malvaceae</taxon>
        <taxon>Grewioideae</taxon>
        <taxon>Apeibeae</taxon>
        <taxon>Corchorus</taxon>
    </lineage>
</organism>
<evidence type="ECO:0000313" key="2">
    <source>
        <dbReference type="Proteomes" id="UP000188268"/>
    </source>
</evidence>
<dbReference type="EMBL" id="AWWV01001133">
    <property type="protein sequence ID" value="OMP11581.1"/>
    <property type="molecule type" value="Genomic_DNA"/>
</dbReference>
<comment type="caution">
    <text evidence="1">The sequence shown here is derived from an EMBL/GenBank/DDBJ whole genome shotgun (WGS) entry which is preliminary data.</text>
</comment>
<feature type="non-terminal residue" evidence="1">
    <location>
        <position position="48"/>
    </location>
</feature>
<keyword evidence="2" id="KW-1185">Reference proteome</keyword>
<gene>
    <name evidence="1" type="ORF">CCACVL1_00423</name>
</gene>
<dbReference type="Gramene" id="OMP11581">
    <property type="protein sequence ID" value="OMP11581"/>
    <property type="gene ID" value="CCACVL1_00423"/>
</dbReference>
<dbReference type="AlphaFoldDB" id="A0A1R3KWW6"/>
<accession>A0A1R3KWW6</accession>
<protein>
    <submittedName>
        <fullName evidence="1">Uncharacterized protein</fullName>
    </submittedName>
</protein>
<sequence length="48" mass="5224">MDLFLHLLSLCEEKARSFHSLAIVKSRSCATCATNALRHLAHVAGSLT</sequence>
<evidence type="ECO:0000313" key="1">
    <source>
        <dbReference type="EMBL" id="OMP11581.1"/>
    </source>
</evidence>